<dbReference type="GO" id="GO:0009247">
    <property type="term" value="P:glycolipid biosynthetic process"/>
    <property type="evidence" value="ECO:0007669"/>
    <property type="project" value="InterPro"/>
</dbReference>
<accession>A0A543A494</accession>
<dbReference type="Proteomes" id="UP000320209">
    <property type="component" value="Unassembled WGS sequence"/>
</dbReference>
<protein>
    <submittedName>
        <fullName evidence="5">UDP-N-acetylglucosamine:LPS N-acetylglucosamine transferase</fullName>
    </submittedName>
</protein>
<evidence type="ECO:0000256" key="3">
    <source>
        <dbReference type="ARBA" id="ARBA00022679"/>
    </source>
</evidence>
<evidence type="ECO:0000256" key="1">
    <source>
        <dbReference type="ARBA" id="ARBA00006962"/>
    </source>
</evidence>
<keyword evidence="3 5" id="KW-0808">Transferase</keyword>
<feature type="domain" description="Diacylglycerol glucosyltransferase N-terminal" evidence="4">
    <location>
        <begin position="49"/>
        <end position="200"/>
    </location>
</feature>
<dbReference type="Pfam" id="PF13692">
    <property type="entry name" value="Glyco_trans_1_4"/>
    <property type="match status" value="1"/>
</dbReference>
<dbReference type="AlphaFoldDB" id="A0A543A494"/>
<organism evidence="5 6">
    <name type="scientific">Nocardioides albertanoniae</name>
    <dbReference type="NCBI Taxonomy" id="1175486"/>
    <lineage>
        <taxon>Bacteria</taxon>
        <taxon>Bacillati</taxon>
        <taxon>Actinomycetota</taxon>
        <taxon>Actinomycetes</taxon>
        <taxon>Propionibacteriales</taxon>
        <taxon>Nocardioidaceae</taxon>
        <taxon>Nocardioides</taxon>
    </lineage>
</organism>
<dbReference type="Pfam" id="PF06925">
    <property type="entry name" value="MGDG_synth"/>
    <property type="match status" value="1"/>
</dbReference>
<dbReference type="GO" id="GO:0016020">
    <property type="term" value="C:membrane"/>
    <property type="evidence" value="ECO:0007669"/>
    <property type="project" value="GOC"/>
</dbReference>
<name>A0A543A494_9ACTN</name>
<keyword evidence="2" id="KW-0328">Glycosyltransferase</keyword>
<gene>
    <name evidence="5" type="ORF">FB381_1291</name>
</gene>
<comment type="caution">
    <text evidence="5">The sequence shown here is derived from an EMBL/GenBank/DDBJ whole genome shotgun (WGS) entry which is preliminary data.</text>
</comment>
<comment type="similarity">
    <text evidence="1">Belongs to the glycosyltransferase 28 family.</text>
</comment>
<evidence type="ECO:0000259" key="4">
    <source>
        <dbReference type="Pfam" id="PF06925"/>
    </source>
</evidence>
<dbReference type="GO" id="GO:0016758">
    <property type="term" value="F:hexosyltransferase activity"/>
    <property type="evidence" value="ECO:0007669"/>
    <property type="project" value="InterPro"/>
</dbReference>
<dbReference type="InterPro" id="IPR050519">
    <property type="entry name" value="Glycosyltransf_28_UgtP"/>
</dbReference>
<evidence type="ECO:0000256" key="2">
    <source>
        <dbReference type="ARBA" id="ARBA00022676"/>
    </source>
</evidence>
<evidence type="ECO:0000313" key="5">
    <source>
        <dbReference type="EMBL" id="TQL67415.1"/>
    </source>
</evidence>
<keyword evidence="6" id="KW-1185">Reference proteome</keyword>
<dbReference type="PANTHER" id="PTHR43025">
    <property type="entry name" value="MONOGALACTOSYLDIACYLGLYCEROL SYNTHASE"/>
    <property type="match status" value="1"/>
</dbReference>
<dbReference type="InterPro" id="IPR009695">
    <property type="entry name" value="Diacylglyc_glucosyltr_N"/>
</dbReference>
<dbReference type="OrthoDB" id="9810950at2"/>
<evidence type="ECO:0000313" key="6">
    <source>
        <dbReference type="Proteomes" id="UP000320209"/>
    </source>
</evidence>
<dbReference type="EMBL" id="VFOV01000001">
    <property type="protein sequence ID" value="TQL67415.1"/>
    <property type="molecule type" value="Genomic_DNA"/>
</dbReference>
<dbReference type="PANTHER" id="PTHR43025:SF3">
    <property type="entry name" value="MONOGALACTOSYLDIACYLGLYCEROL SYNTHASE 1, CHLOROPLASTIC"/>
    <property type="match status" value="1"/>
</dbReference>
<sequence>MLTFTAPSHPADRIRRMSIDSERPGPLLQIRPGTAPRVAIVSASYGAGHNSASREISRALGGAGCDVEIFDFVDLMPWRLGRALKVGYKMQLRISPDSWGTTMSLTMPGRPFHEPFTRLLRLSTANIVEAVRGADLIISTHPFSSQVIGHLRTTGAVTVPTVTYLTDAAVPALWIHPGIDLNLAIHEVAAREARALGGSTAVVQPLVPPGAAYVPGKTFPDPLAGLGLIGPRALVTGGSLGAGALEQTARDILEHSDMTPVVLCATDPCLKRRLERIPGVVALGWRTDVRALMATSDCVVQNAGGFTSLEALASGTPVITYRSISGHGAANSVNLDRAGLVPWARDEIELAKHLVVAADSPRFNRLALGVPDIVGILTGTRDATAVA</sequence>
<proteinExistence type="inferred from homology"/>
<dbReference type="Gene3D" id="3.40.50.2000">
    <property type="entry name" value="Glycogen Phosphorylase B"/>
    <property type="match status" value="1"/>
</dbReference>
<reference evidence="5 6" key="1">
    <citation type="submission" date="2019-06" db="EMBL/GenBank/DDBJ databases">
        <title>Sequencing the genomes of 1000 actinobacteria strains.</title>
        <authorList>
            <person name="Klenk H.-P."/>
        </authorList>
    </citation>
    <scope>NUCLEOTIDE SEQUENCE [LARGE SCALE GENOMIC DNA]</scope>
    <source>
        <strain evidence="5 6">DSM 25218</strain>
    </source>
</reference>
<dbReference type="SUPFAM" id="SSF53756">
    <property type="entry name" value="UDP-Glycosyltransferase/glycogen phosphorylase"/>
    <property type="match status" value="1"/>
</dbReference>